<feature type="region of interest" description="Disordered" evidence="3">
    <location>
        <begin position="556"/>
        <end position="576"/>
    </location>
</feature>
<evidence type="ECO:0000313" key="5">
    <source>
        <dbReference type="Proteomes" id="UP000019118"/>
    </source>
</evidence>
<reference evidence="5" key="1">
    <citation type="journal article" date="2013" name="Genome Biol.">
        <title>Draft genome of the mountain pine beetle, Dendroctonus ponderosae Hopkins, a major forest pest.</title>
        <authorList>
            <person name="Keeling C.I."/>
            <person name="Yuen M.M."/>
            <person name="Liao N.Y."/>
            <person name="Docking T.R."/>
            <person name="Chan S.K."/>
            <person name="Taylor G.A."/>
            <person name="Palmquist D.L."/>
            <person name="Jackman S.D."/>
            <person name="Nguyen A."/>
            <person name="Li M."/>
            <person name="Henderson H."/>
            <person name="Janes J.K."/>
            <person name="Zhao Y."/>
            <person name="Pandoh P."/>
            <person name="Moore R."/>
            <person name="Sperling F.A."/>
            <person name="Huber D.P."/>
            <person name="Birol I."/>
            <person name="Jones S.J."/>
            <person name="Bohlmann J."/>
        </authorList>
    </citation>
    <scope>NUCLEOTIDE SEQUENCE</scope>
</reference>
<feature type="compositionally biased region" description="Polar residues" evidence="3">
    <location>
        <begin position="1002"/>
        <end position="1019"/>
    </location>
</feature>
<keyword evidence="5" id="KW-1185">Reference proteome</keyword>
<feature type="region of interest" description="Disordered" evidence="3">
    <location>
        <begin position="991"/>
        <end position="1069"/>
    </location>
</feature>
<dbReference type="Pfam" id="PF10477">
    <property type="entry name" value="EIF4E-T"/>
    <property type="match status" value="1"/>
</dbReference>
<feature type="compositionally biased region" description="Basic and acidic residues" evidence="3">
    <location>
        <begin position="230"/>
        <end position="283"/>
    </location>
</feature>
<dbReference type="KEGG" id="dpa:109542153"/>
<evidence type="ECO:0008006" key="6">
    <source>
        <dbReference type="Google" id="ProtNLM"/>
    </source>
</evidence>
<feature type="region of interest" description="Disordered" evidence="3">
    <location>
        <begin position="1"/>
        <end position="20"/>
    </location>
</feature>
<sequence>MAKTRRGNHSKEVLTSNDYNQQKVKSADEAVLEFGCEKLQERVRTKKVTWSDENIQNMSVGEIDRAIICVQERVMIKYSKEDLLEIGKSPLSKAKPDFLDPNEVCVSILDPDKWNLERKKSDTPDTGSKSNENGETRRRSGDPRERIRKENDGIVLSPQRRSFNSGCFVPANKEPLGGKTEPPSHLIGVRDIPSTTRRIGSGRIMRDWPENEKDLSEPDFNFTRGASHSRNNEREDKFGDRGMREENKFGERRSFGRGEMDNSKDKEGRRNTRYSESRRRYADKEDEPEWFSSGPISQNDTIELRGFDESEKLGKKKQPSRLKRAKEWSKKKESTIVEDKEKIDPKERSTPNHIETTSKELKENGEEPKRQPTSQPSQKHADSKQQSSQADHSFDFDEFLKGENIPELLTNGEVNETDKTTSRFSRWFKKESPNKELGGEASRKSSIQEDNHIIKDLLKDINESSSIPMSVRTPMDSNIYFTPISPAGNSRGALENMIGDKSRSAGNVGQSINIMDILARSRQQSQQPEGWSNKNQAPSMGSGKILSLDELESKIRPNSEHSVNVQQKQPPQKPDEEMTANFKRLLQQAGAHPGSQNGPMNKPPPMSLLEMLSHSQQQDEARMAAAQAAAANHHLLSAFHSHQPQVHNDLALKLQQAQLQQKQMEMLVSGKLMSAGTAPTAAHMRASPLLEISAQQSRELLSRPEAQAILQGLKRGEITIQHLYQQIANPALQPRHRDMLVTILTLHGNSASYGPSPRVLSPAPVPHHLYAPQQPGQMQQQQLRVSPLQPNAYCVSPIMATSPNHLAVPAIHQRIPSPRELQLHTQNILHRALIKKKLEEQTENFRKKQELQRGASPNSRNIQSGKGVSSPTPLAFTPTSVLRKMTADKDEGKENKAVTDNVKPQGRAVTGMRQQPQVTVNNQQWNQAFPMKQAGRPIVKANNYQSQTPDQFFAQLAAQQQPLPQQRTYQAVSNAAHRKPIIGQQYSVQGSQYGQSQPQYSHPNNPQTFQQPTAQQLRAQHQHRPSNPVTQQPANVQGQQNQTSQNQPNSQSATSQKQHGNPQPIGYPAAQQGTAAWQQFLNSTAQPQNTRPSTTSTGLSPSTTDQLTRWFSPDLLERARGGELPSTANLARLEEIERQAAPTVHN</sequence>
<dbReference type="GO" id="GO:0003729">
    <property type="term" value="F:mRNA binding"/>
    <property type="evidence" value="ECO:0007669"/>
    <property type="project" value="TreeGrafter"/>
</dbReference>
<evidence type="ECO:0000256" key="1">
    <source>
        <dbReference type="ARBA" id="ARBA00004496"/>
    </source>
</evidence>
<proteinExistence type="predicted"/>
<dbReference type="GO" id="GO:0036464">
    <property type="term" value="C:cytoplasmic ribonucleoprotein granule"/>
    <property type="evidence" value="ECO:0007669"/>
    <property type="project" value="UniProtKB-ARBA"/>
</dbReference>
<accession>A0AAR5Q0N7</accession>
<feature type="compositionally biased region" description="Basic and acidic residues" evidence="3">
    <location>
        <begin position="302"/>
        <end position="313"/>
    </location>
</feature>
<organism evidence="4 5">
    <name type="scientific">Dendroctonus ponderosae</name>
    <name type="common">Mountain pine beetle</name>
    <dbReference type="NCBI Taxonomy" id="77166"/>
    <lineage>
        <taxon>Eukaryota</taxon>
        <taxon>Metazoa</taxon>
        <taxon>Ecdysozoa</taxon>
        <taxon>Arthropoda</taxon>
        <taxon>Hexapoda</taxon>
        <taxon>Insecta</taxon>
        <taxon>Pterygota</taxon>
        <taxon>Neoptera</taxon>
        <taxon>Endopterygota</taxon>
        <taxon>Coleoptera</taxon>
        <taxon>Polyphaga</taxon>
        <taxon>Cucujiformia</taxon>
        <taxon>Curculionidae</taxon>
        <taxon>Scolytinae</taxon>
        <taxon>Dendroctonus</taxon>
    </lineage>
</organism>
<feature type="compositionally biased region" description="Basic residues" evidence="3">
    <location>
        <begin position="314"/>
        <end position="324"/>
    </location>
</feature>
<feature type="compositionally biased region" description="Polar residues" evidence="3">
    <location>
        <begin position="521"/>
        <end position="539"/>
    </location>
</feature>
<evidence type="ECO:0000256" key="2">
    <source>
        <dbReference type="ARBA" id="ARBA00022490"/>
    </source>
</evidence>
<dbReference type="InterPro" id="IPR018862">
    <property type="entry name" value="eIF4E-T"/>
</dbReference>
<feature type="compositionally biased region" description="Low complexity" evidence="3">
    <location>
        <begin position="1090"/>
        <end position="1104"/>
    </location>
</feature>
<feature type="compositionally biased region" description="Basic and acidic residues" evidence="3">
    <location>
        <begin position="132"/>
        <end position="152"/>
    </location>
</feature>
<feature type="compositionally biased region" description="Low complexity" evidence="3">
    <location>
        <begin position="1029"/>
        <end position="1056"/>
    </location>
</feature>
<feature type="compositionally biased region" description="Polar residues" evidence="3">
    <location>
        <begin position="855"/>
        <end position="880"/>
    </location>
</feature>
<dbReference type="GO" id="GO:0017148">
    <property type="term" value="P:negative regulation of translation"/>
    <property type="evidence" value="ECO:0007669"/>
    <property type="project" value="TreeGrafter"/>
</dbReference>
<evidence type="ECO:0000256" key="3">
    <source>
        <dbReference type="SAM" id="MobiDB-lite"/>
    </source>
</evidence>
<dbReference type="AlphaFoldDB" id="A0AAR5Q0N7"/>
<feature type="compositionally biased region" description="Basic and acidic residues" evidence="3">
    <location>
        <begin position="325"/>
        <end position="370"/>
    </location>
</feature>
<feature type="compositionally biased region" description="Polar residues" evidence="3">
    <location>
        <begin position="371"/>
        <end position="391"/>
    </location>
</feature>
<feature type="compositionally biased region" description="Basic and acidic residues" evidence="3">
    <location>
        <begin position="392"/>
        <end position="401"/>
    </location>
</feature>
<dbReference type="GO" id="GO:0005634">
    <property type="term" value="C:nucleus"/>
    <property type="evidence" value="ECO:0007669"/>
    <property type="project" value="TreeGrafter"/>
</dbReference>
<dbReference type="PANTHER" id="PTHR12269:SF1">
    <property type="entry name" value="EUKARYOTIC TRANSLATION INITIATION FACTOR 4E TRANSPORTER"/>
    <property type="match status" value="1"/>
</dbReference>
<feature type="compositionally biased region" description="Basic and acidic residues" evidence="3">
    <location>
        <begin position="428"/>
        <end position="449"/>
    </location>
</feature>
<feature type="region of interest" description="Disordered" evidence="3">
    <location>
        <begin position="520"/>
        <end position="542"/>
    </location>
</feature>
<feature type="compositionally biased region" description="Basic and acidic residues" evidence="3">
    <location>
        <begin position="204"/>
        <end position="216"/>
    </location>
</feature>
<dbReference type="PANTHER" id="PTHR12269">
    <property type="entry name" value="EUKARYOTIC TRANSLATION INITIATION FACTOR 4E TRANSPORTER"/>
    <property type="match status" value="1"/>
</dbReference>
<comment type="subcellular location">
    <subcellularLocation>
        <location evidence="1">Cytoplasm</location>
    </subcellularLocation>
</comment>
<dbReference type="EnsemblMetazoa" id="XM_019911244.1">
    <property type="protein sequence ID" value="XP_019766803.1"/>
    <property type="gene ID" value="LOC109542153"/>
</dbReference>
<protein>
    <recommendedName>
        <fullName evidence="6">Eukaryotic translation initiation factor 4E transporter-like</fullName>
    </recommendedName>
</protein>
<feature type="region of interest" description="Disordered" evidence="3">
    <location>
        <begin position="116"/>
        <end position="449"/>
    </location>
</feature>
<feature type="region of interest" description="Disordered" evidence="3">
    <location>
        <begin position="844"/>
        <end position="917"/>
    </location>
</feature>
<evidence type="ECO:0000313" key="4">
    <source>
        <dbReference type="EnsemblMetazoa" id="XP_019766803.1"/>
    </source>
</evidence>
<feature type="compositionally biased region" description="Low complexity" evidence="3">
    <location>
        <begin position="991"/>
        <end position="1001"/>
    </location>
</feature>
<feature type="region of interest" description="Disordered" evidence="3">
    <location>
        <begin position="1084"/>
        <end position="1110"/>
    </location>
</feature>
<feature type="compositionally biased region" description="Basic and acidic residues" evidence="3">
    <location>
        <begin position="885"/>
        <end position="897"/>
    </location>
</feature>
<keyword evidence="2" id="KW-0963">Cytoplasm</keyword>
<dbReference type="GeneID" id="109542153"/>
<name>A0AAR5Q0N7_DENPD</name>
<reference evidence="4" key="2">
    <citation type="submission" date="2024-08" db="UniProtKB">
        <authorList>
            <consortium name="EnsemblMetazoa"/>
        </authorList>
    </citation>
    <scope>IDENTIFICATION</scope>
</reference>
<dbReference type="Proteomes" id="UP000019118">
    <property type="component" value="Unassembled WGS sequence"/>
</dbReference>